<dbReference type="PANTHER" id="PTHR30466">
    <property type="entry name" value="FLAVIN REDUCTASE"/>
    <property type="match status" value="1"/>
</dbReference>
<dbReference type="Gene3D" id="2.30.110.10">
    <property type="entry name" value="Electron Transport, Fmn-binding Protein, Chain A"/>
    <property type="match status" value="1"/>
</dbReference>
<dbReference type="Pfam" id="PF01613">
    <property type="entry name" value="Flavin_Reduct"/>
    <property type="match status" value="1"/>
</dbReference>
<dbReference type="InterPro" id="IPR050268">
    <property type="entry name" value="NADH-dep_flavin_reductase"/>
</dbReference>
<dbReference type="InterPro" id="IPR012349">
    <property type="entry name" value="Split_barrel_FMN-bd"/>
</dbReference>
<organism evidence="4 5">
    <name type="scientific">Hoeflea poritis</name>
    <dbReference type="NCBI Taxonomy" id="2993659"/>
    <lineage>
        <taxon>Bacteria</taxon>
        <taxon>Pseudomonadati</taxon>
        <taxon>Pseudomonadota</taxon>
        <taxon>Alphaproteobacteria</taxon>
        <taxon>Hyphomicrobiales</taxon>
        <taxon>Rhizobiaceae</taxon>
        <taxon>Hoeflea</taxon>
    </lineage>
</organism>
<comment type="similarity">
    <text evidence="1">Belongs to the non-flavoprotein flavin reductase family.</text>
</comment>
<dbReference type="InterPro" id="IPR002563">
    <property type="entry name" value="Flavin_Rdtase-like_dom"/>
</dbReference>
<gene>
    <name evidence="4" type="ORF">OOZ53_03725</name>
</gene>
<dbReference type="RefSeq" id="WP_271087971.1">
    <property type="nucleotide sequence ID" value="NZ_JAPJZH010000002.1"/>
</dbReference>
<sequence>MSDTIPNMVPIDRNMLRDALGHFATGVAVVTTVGDGGAPVGLTINSFNSVSLSPPLILWSLACTAPSFDAFRNYNSFAINILASDQRDLCMQFARPSDDKFCNVAFRPGIENVPLIDGVHAQLECRTYRRHEGGDHEIYLGEVVGISTYEKQPLVFHRGQFSHLSEAAA</sequence>
<name>A0ABT4VIA6_9HYPH</name>
<evidence type="ECO:0000256" key="1">
    <source>
        <dbReference type="ARBA" id="ARBA00008898"/>
    </source>
</evidence>
<dbReference type="PANTHER" id="PTHR30466:SF11">
    <property type="entry name" value="FLAVIN-DEPENDENT MONOOXYGENASE, REDUCTASE SUBUNIT HSAB"/>
    <property type="match status" value="1"/>
</dbReference>
<reference evidence="4" key="1">
    <citation type="submission" date="2022-11" db="EMBL/GenBank/DDBJ databases">
        <title>Hoeflea poritis sp. nov., isolated from scleractinian coral Porites lutea.</title>
        <authorList>
            <person name="Zhang G."/>
            <person name="Wei Q."/>
            <person name="Cai L."/>
        </authorList>
    </citation>
    <scope>NUCLEOTIDE SEQUENCE</scope>
    <source>
        <strain evidence="4">E7-10</strain>
    </source>
</reference>
<evidence type="ECO:0000259" key="3">
    <source>
        <dbReference type="SMART" id="SM00903"/>
    </source>
</evidence>
<dbReference type="SMART" id="SM00903">
    <property type="entry name" value="Flavin_Reduct"/>
    <property type="match status" value="1"/>
</dbReference>
<dbReference type="Proteomes" id="UP001148313">
    <property type="component" value="Unassembled WGS sequence"/>
</dbReference>
<evidence type="ECO:0000313" key="5">
    <source>
        <dbReference type="Proteomes" id="UP001148313"/>
    </source>
</evidence>
<dbReference type="SUPFAM" id="SSF50475">
    <property type="entry name" value="FMN-binding split barrel"/>
    <property type="match status" value="1"/>
</dbReference>
<accession>A0ABT4VIA6</accession>
<protein>
    <submittedName>
        <fullName evidence="4">Flavin reductase family protein</fullName>
    </submittedName>
</protein>
<dbReference type="EMBL" id="JAPJZH010000002">
    <property type="protein sequence ID" value="MDA4844441.1"/>
    <property type="molecule type" value="Genomic_DNA"/>
</dbReference>
<keyword evidence="5" id="KW-1185">Reference proteome</keyword>
<evidence type="ECO:0000256" key="2">
    <source>
        <dbReference type="ARBA" id="ARBA00023002"/>
    </source>
</evidence>
<feature type="domain" description="Flavin reductase like" evidence="3">
    <location>
        <begin position="20"/>
        <end position="163"/>
    </location>
</feature>
<evidence type="ECO:0000313" key="4">
    <source>
        <dbReference type="EMBL" id="MDA4844441.1"/>
    </source>
</evidence>
<comment type="caution">
    <text evidence="4">The sequence shown here is derived from an EMBL/GenBank/DDBJ whole genome shotgun (WGS) entry which is preliminary data.</text>
</comment>
<keyword evidence="2" id="KW-0560">Oxidoreductase</keyword>
<proteinExistence type="inferred from homology"/>